<dbReference type="InterPro" id="IPR003141">
    <property type="entry name" value="Pol/His_phosphatase_N"/>
</dbReference>
<dbReference type="Proteomes" id="UP000279799">
    <property type="component" value="Chromosome"/>
</dbReference>
<keyword evidence="3" id="KW-1185">Reference proteome</keyword>
<evidence type="ECO:0000313" key="2">
    <source>
        <dbReference type="EMBL" id="VEJ10168.1"/>
    </source>
</evidence>
<dbReference type="CDD" id="cd07438">
    <property type="entry name" value="PHP_HisPPase_AMP"/>
    <property type="match status" value="1"/>
</dbReference>
<dbReference type="GO" id="GO:0035312">
    <property type="term" value="F:5'-3' DNA exonuclease activity"/>
    <property type="evidence" value="ECO:0007669"/>
    <property type="project" value="TreeGrafter"/>
</dbReference>
<dbReference type="InterPro" id="IPR004013">
    <property type="entry name" value="PHP_dom"/>
</dbReference>
<proteinExistence type="predicted"/>
<evidence type="ECO:0000313" key="3">
    <source>
        <dbReference type="Proteomes" id="UP000279799"/>
    </source>
</evidence>
<dbReference type="InterPro" id="IPR016195">
    <property type="entry name" value="Pol/histidinol_Pase-like"/>
</dbReference>
<dbReference type="AlphaFoldDB" id="A0A448TW46"/>
<organism evidence="2 3">
    <name type="scientific">Actinobacillus delphinicola</name>
    <dbReference type="NCBI Taxonomy" id="51161"/>
    <lineage>
        <taxon>Bacteria</taxon>
        <taxon>Pseudomonadati</taxon>
        <taxon>Pseudomonadota</taxon>
        <taxon>Gammaproteobacteria</taxon>
        <taxon>Pasteurellales</taxon>
        <taxon>Pasteurellaceae</taxon>
        <taxon>Actinobacillus</taxon>
    </lineage>
</organism>
<accession>A0A448TW46</accession>
<gene>
    <name evidence="2" type="primary">trpH</name>
    <name evidence="2" type="ORF">NCTC12871_01678</name>
</gene>
<protein>
    <submittedName>
        <fullName evidence="2">Metal-dependent phosphoesterase</fullName>
    </submittedName>
</protein>
<dbReference type="Pfam" id="PF02811">
    <property type="entry name" value="PHP"/>
    <property type="match status" value="1"/>
</dbReference>
<dbReference type="RefSeq" id="WP_126600670.1">
    <property type="nucleotide sequence ID" value="NZ_LR134510.1"/>
</dbReference>
<dbReference type="Gene3D" id="1.10.150.650">
    <property type="match status" value="1"/>
</dbReference>
<dbReference type="PANTHER" id="PTHR42924:SF3">
    <property type="entry name" value="POLYMERASE_HISTIDINOL PHOSPHATASE N-TERMINAL DOMAIN-CONTAINING PROTEIN"/>
    <property type="match status" value="1"/>
</dbReference>
<dbReference type="Gene3D" id="3.20.20.140">
    <property type="entry name" value="Metal-dependent hydrolases"/>
    <property type="match status" value="1"/>
</dbReference>
<dbReference type="EMBL" id="LR134510">
    <property type="protein sequence ID" value="VEJ10168.1"/>
    <property type="molecule type" value="Genomic_DNA"/>
</dbReference>
<feature type="domain" description="Polymerase/histidinol phosphatase N-terminal" evidence="1">
    <location>
        <begin position="6"/>
        <end position="71"/>
    </location>
</feature>
<evidence type="ECO:0000259" key="1">
    <source>
        <dbReference type="SMART" id="SM00481"/>
    </source>
</evidence>
<dbReference type="PANTHER" id="PTHR42924">
    <property type="entry name" value="EXONUCLEASE"/>
    <property type="match status" value="1"/>
</dbReference>
<dbReference type="InterPro" id="IPR052018">
    <property type="entry name" value="PHP_domain"/>
</dbReference>
<sequence>MFTTKYDLHCHSTASDGVLAPSEVVLRAVEMGVRVLALTDHDTVNGLAEAREVAEKHDMTFINGVEISTRWNNKDIHVVGLGFDMNDPELQALLQQQQQFRHQRALAIGEKLAELGILNAYEGAKKLSEGEVTRAHYARYLVEAGVVKDVSQAFKRYLAQGKKAYINPSWCDIPTAIAIIQKAGGKAVLAHPLRYELSRKKFQQLITDFKAWNGDAMEVAGCGQNPQQRQHLLALAEAHALKASGGSDFHYPCGWRELGKGLALPEGCDFILSALI</sequence>
<dbReference type="KEGG" id="adp:NCTC12871_01678"/>
<dbReference type="GO" id="GO:0004534">
    <property type="term" value="F:5'-3' RNA exonuclease activity"/>
    <property type="evidence" value="ECO:0007669"/>
    <property type="project" value="TreeGrafter"/>
</dbReference>
<dbReference type="OrthoDB" id="9804333at2"/>
<dbReference type="SUPFAM" id="SSF89550">
    <property type="entry name" value="PHP domain-like"/>
    <property type="match status" value="1"/>
</dbReference>
<dbReference type="SMART" id="SM00481">
    <property type="entry name" value="POLIIIAc"/>
    <property type="match status" value="1"/>
</dbReference>
<name>A0A448TW46_9PAST</name>
<reference evidence="2 3" key="1">
    <citation type="submission" date="2018-12" db="EMBL/GenBank/DDBJ databases">
        <authorList>
            <consortium name="Pathogen Informatics"/>
        </authorList>
    </citation>
    <scope>NUCLEOTIDE SEQUENCE [LARGE SCALE GENOMIC DNA]</scope>
    <source>
        <strain evidence="2 3">NCTC12871</strain>
    </source>
</reference>